<dbReference type="Proteomes" id="UP000541444">
    <property type="component" value="Unassembled WGS sequence"/>
</dbReference>
<name>A0A7J7MT07_9MAGN</name>
<protein>
    <recommendedName>
        <fullName evidence="6">Arp2/3 complex 34 kDa subunit</fullName>
    </recommendedName>
</protein>
<dbReference type="GO" id="GO:0030041">
    <property type="term" value="P:actin filament polymerization"/>
    <property type="evidence" value="ECO:0007669"/>
    <property type="project" value="InterPro"/>
</dbReference>
<evidence type="ECO:0000256" key="6">
    <source>
        <dbReference type="RuleBase" id="RU364015"/>
    </source>
</evidence>
<dbReference type="GO" id="GO:0005200">
    <property type="term" value="F:structural constituent of cytoskeleton"/>
    <property type="evidence" value="ECO:0007669"/>
    <property type="project" value="TreeGrafter"/>
</dbReference>
<evidence type="ECO:0000256" key="2">
    <source>
        <dbReference type="ARBA" id="ARBA00007192"/>
    </source>
</evidence>
<gene>
    <name evidence="7" type="ORF">GIB67_015258</name>
</gene>
<dbReference type="GO" id="GO:0051015">
    <property type="term" value="F:actin filament binding"/>
    <property type="evidence" value="ECO:0007669"/>
    <property type="project" value="TreeGrafter"/>
</dbReference>
<dbReference type="PANTHER" id="PTHR12058">
    <property type="entry name" value="ARP2/3 COMPLEX 34 KDA SUBUNIT"/>
    <property type="match status" value="1"/>
</dbReference>
<comment type="similarity">
    <text evidence="2 6">Belongs to the ARPC2 family.</text>
</comment>
<dbReference type="GO" id="GO:0005885">
    <property type="term" value="C:Arp2/3 protein complex"/>
    <property type="evidence" value="ECO:0007669"/>
    <property type="project" value="InterPro"/>
</dbReference>
<evidence type="ECO:0000256" key="5">
    <source>
        <dbReference type="ARBA" id="ARBA00023212"/>
    </source>
</evidence>
<dbReference type="InterPro" id="IPR007188">
    <property type="entry name" value="ARPC2"/>
</dbReference>
<comment type="caution">
    <text evidence="7">The sequence shown here is derived from an EMBL/GenBank/DDBJ whole genome shotgun (WGS) entry which is preliminary data.</text>
</comment>
<dbReference type="SUPFAM" id="SSF69645">
    <property type="entry name" value="Arp2/3 complex subunits"/>
    <property type="match status" value="1"/>
</dbReference>
<dbReference type="Gene3D" id="3.30.1460.20">
    <property type="match status" value="2"/>
</dbReference>
<comment type="subunit">
    <text evidence="6">Component of the Arp2/3 complex.</text>
</comment>
<evidence type="ECO:0000256" key="3">
    <source>
        <dbReference type="ARBA" id="ARBA00022490"/>
    </source>
</evidence>
<dbReference type="PANTHER" id="PTHR12058:SF0">
    <property type="entry name" value="ACTIN-RELATED PROTEIN 2_3 COMPLEX SUBUNIT 2"/>
    <property type="match status" value="1"/>
</dbReference>
<sequence length="160" mass="17403">MRSPEFILLSISLPAPPPETIFFGGLPSGVLEAIKEAYGVLGQILDSPKDGYNLTMKLNLEKLPQDEEEEYDLLVKIASLKEVVLGAPLRVVLKHLAFYKVATDVDQLVAIEFVEARLTAGLNTPPPCLLFPSPPLKLKGAPSHALTANAGFVTIRRFPN</sequence>
<comment type="function">
    <text evidence="6">Functions as actin-binding component of the Arp2/3 complex which is involved in regulation of actin polymerization and together with an activating nucleation-promoting factor (NPF) mediates the formation of branched actin networks.</text>
</comment>
<reference evidence="7 8" key="1">
    <citation type="journal article" date="2020" name="IScience">
        <title>Genome Sequencing of the Endangered Kingdonia uniflora (Circaeasteraceae, Ranunculales) Reveals Potential Mechanisms of Evolutionary Specialization.</title>
        <authorList>
            <person name="Sun Y."/>
            <person name="Deng T."/>
            <person name="Zhang A."/>
            <person name="Moore M.J."/>
            <person name="Landis J.B."/>
            <person name="Lin N."/>
            <person name="Zhang H."/>
            <person name="Zhang X."/>
            <person name="Huang J."/>
            <person name="Zhang X."/>
            <person name="Sun H."/>
            <person name="Wang H."/>
        </authorList>
    </citation>
    <scope>NUCLEOTIDE SEQUENCE [LARGE SCALE GENOMIC DNA]</scope>
    <source>
        <strain evidence="7">TB1705</strain>
        <tissue evidence="7">Leaf</tissue>
    </source>
</reference>
<organism evidence="7 8">
    <name type="scientific">Kingdonia uniflora</name>
    <dbReference type="NCBI Taxonomy" id="39325"/>
    <lineage>
        <taxon>Eukaryota</taxon>
        <taxon>Viridiplantae</taxon>
        <taxon>Streptophyta</taxon>
        <taxon>Embryophyta</taxon>
        <taxon>Tracheophyta</taxon>
        <taxon>Spermatophyta</taxon>
        <taxon>Magnoliopsida</taxon>
        <taxon>Ranunculales</taxon>
        <taxon>Circaeasteraceae</taxon>
        <taxon>Kingdonia</taxon>
    </lineage>
</organism>
<proteinExistence type="inferred from homology"/>
<evidence type="ECO:0000313" key="7">
    <source>
        <dbReference type="EMBL" id="KAF6157942.1"/>
    </source>
</evidence>
<dbReference type="EMBL" id="JACGCM010001245">
    <property type="protein sequence ID" value="KAF6157942.1"/>
    <property type="molecule type" value="Genomic_DNA"/>
</dbReference>
<dbReference type="Pfam" id="PF04045">
    <property type="entry name" value="P34-Arc"/>
    <property type="match status" value="1"/>
</dbReference>
<keyword evidence="4 6" id="KW-0009">Actin-binding</keyword>
<evidence type="ECO:0000256" key="4">
    <source>
        <dbReference type="ARBA" id="ARBA00023203"/>
    </source>
</evidence>
<keyword evidence="8" id="KW-1185">Reference proteome</keyword>
<dbReference type="OrthoDB" id="148331at2759"/>
<keyword evidence="3 6" id="KW-0963">Cytoplasm</keyword>
<dbReference type="InterPro" id="IPR034666">
    <property type="entry name" value="ARPC2/4"/>
</dbReference>
<comment type="subcellular location">
    <subcellularLocation>
        <location evidence="1 6">Cytoplasm</location>
        <location evidence="1 6">Cytoskeleton</location>
    </subcellularLocation>
</comment>
<dbReference type="AlphaFoldDB" id="A0A7J7MT07"/>
<dbReference type="GO" id="GO:0034314">
    <property type="term" value="P:Arp2/3 complex-mediated actin nucleation"/>
    <property type="evidence" value="ECO:0007669"/>
    <property type="project" value="InterPro"/>
</dbReference>
<evidence type="ECO:0000313" key="8">
    <source>
        <dbReference type="Proteomes" id="UP000541444"/>
    </source>
</evidence>
<keyword evidence="5 6" id="KW-0206">Cytoskeleton</keyword>
<accession>A0A7J7MT07</accession>
<evidence type="ECO:0000256" key="1">
    <source>
        <dbReference type="ARBA" id="ARBA00004245"/>
    </source>
</evidence>